<dbReference type="EMBL" id="JBHSIU010000054">
    <property type="protein sequence ID" value="MFC5003784.1"/>
    <property type="molecule type" value="Genomic_DNA"/>
</dbReference>
<dbReference type="Proteomes" id="UP001595912">
    <property type="component" value="Unassembled WGS sequence"/>
</dbReference>
<dbReference type="SUPFAM" id="SSF52540">
    <property type="entry name" value="P-loop containing nucleoside triphosphate hydrolases"/>
    <property type="match status" value="1"/>
</dbReference>
<proteinExistence type="predicted"/>
<name>A0ABV9W623_9ACTN</name>
<dbReference type="PANTHER" id="PTHR37807:SF3">
    <property type="entry name" value="OS07G0160300 PROTEIN"/>
    <property type="match status" value="1"/>
</dbReference>
<gene>
    <name evidence="1" type="ORF">ACFPIJ_38915</name>
</gene>
<comment type="caution">
    <text evidence="1">The sequence shown here is derived from an EMBL/GenBank/DDBJ whole genome shotgun (WGS) entry which is preliminary data.</text>
</comment>
<evidence type="ECO:0000313" key="1">
    <source>
        <dbReference type="EMBL" id="MFC5003784.1"/>
    </source>
</evidence>
<sequence>MSGGILVEFGGLPGTGKSTLAGRLAIETGAVWVRIDEIEGAMRRNGLTPEQTGVAAYSVAHDVAANHLRRGLLVLADAVNPVAEARAGWRDLAASLGSRHLVIETVCADLDEHRRRVETRDSDLPGWVHPTWAQVQRTMASYQPRTDERLVLDTTGPLEDSYQRLVAAVDLSGTAGRT</sequence>
<dbReference type="Pfam" id="PF13671">
    <property type="entry name" value="AAA_33"/>
    <property type="match status" value="1"/>
</dbReference>
<keyword evidence="2" id="KW-1185">Reference proteome</keyword>
<dbReference type="Gene3D" id="3.40.50.300">
    <property type="entry name" value="P-loop containing nucleotide triphosphate hydrolases"/>
    <property type="match status" value="1"/>
</dbReference>
<dbReference type="PANTHER" id="PTHR37807">
    <property type="entry name" value="OS07G0160300 PROTEIN"/>
    <property type="match status" value="1"/>
</dbReference>
<accession>A0ABV9W623</accession>
<protein>
    <submittedName>
        <fullName evidence="1">AAA family ATPase</fullName>
    </submittedName>
</protein>
<evidence type="ECO:0000313" key="2">
    <source>
        <dbReference type="Proteomes" id="UP001595912"/>
    </source>
</evidence>
<reference evidence="2" key="1">
    <citation type="journal article" date="2019" name="Int. J. Syst. Evol. Microbiol.">
        <title>The Global Catalogue of Microorganisms (GCM) 10K type strain sequencing project: providing services to taxonomists for standard genome sequencing and annotation.</title>
        <authorList>
            <consortium name="The Broad Institute Genomics Platform"/>
            <consortium name="The Broad Institute Genome Sequencing Center for Infectious Disease"/>
            <person name="Wu L."/>
            <person name="Ma J."/>
        </authorList>
    </citation>
    <scope>NUCLEOTIDE SEQUENCE [LARGE SCALE GENOMIC DNA]</scope>
    <source>
        <strain evidence="2">CGMCC 4.7152</strain>
    </source>
</reference>
<organism evidence="1 2">
    <name type="scientific">Dactylosporangium cerinum</name>
    <dbReference type="NCBI Taxonomy" id="1434730"/>
    <lineage>
        <taxon>Bacteria</taxon>
        <taxon>Bacillati</taxon>
        <taxon>Actinomycetota</taxon>
        <taxon>Actinomycetes</taxon>
        <taxon>Micromonosporales</taxon>
        <taxon>Micromonosporaceae</taxon>
        <taxon>Dactylosporangium</taxon>
    </lineage>
</organism>
<dbReference type="RefSeq" id="WP_380123058.1">
    <property type="nucleotide sequence ID" value="NZ_JBHSIU010000054.1"/>
</dbReference>
<dbReference type="InterPro" id="IPR027417">
    <property type="entry name" value="P-loop_NTPase"/>
</dbReference>